<comment type="function">
    <text evidence="14">Catalyzes the dephosphorylation of undecaprenyl diphosphate (UPP). Confers resistance to bacitracin.</text>
</comment>
<dbReference type="GO" id="GO:0050380">
    <property type="term" value="F:undecaprenyl-diphosphatase activity"/>
    <property type="evidence" value="ECO:0007669"/>
    <property type="project" value="UniProtKB-UniRule"/>
</dbReference>
<feature type="transmembrane region" description="Helical" evidence="14">
    <location>
        <begin position="81"/>
        <end position="103"/>
    </location>
</feature>
<evidence type="ECO:0000256" key="11">
    <source>
        <dbReference type="ARBA" id="ARBA00032707"/>
    </source>
</evidence>
<keyword evidence="14" id="KW-0573">Peptidoglycan synthesis</keyword>
<feature type="transmembrane region" description="Helical" evidence="14">
    <location>
        <begin position="115"/>
        <end position="132"/>
    </location>
</feature>
<feature type="transmembrane region" description="Helical" evidence="14">
    <location>
        <begin position="251"/>
        <end position="268"/>
    </location>
</feature>
<dbReference type="InterPro" id="IPR003824">
    <property type="entry name" value="UppP"/>
</dbReference>
<comment type="miscellaneous">
    <text evidence="14">Bacitracin is thought to be involved in the inhibition of peptidoglycan synthesis by sequestering undecaprenyl diphosphate, thereby reducing the pool of lipid carrier available.</text>
</comment>
<evidence type="ECO:0000256" key="5">
    <source>
        <dbReference type="ARBA" id="ARBA00022475"/>
    </source>
</evidence>
<comment type="subcellular location">
    <subcellularLocation>
        <location evidence="1 14">Cell membrane</location>
        <topology evidence="1 14">Multi-pass membrane protein</topology>
    </subcellularLocation>
</comment>
<feature type="transmembrane region" description="Helical" evidence="14">
    <location>
        <begin position="221"/>
        <end position="239"/>
    </location>
</feature>
<evidence type="ECO:0000256" key="6">
    <source>
        <dbReference type="ARBA" id="ARBA00022692"/>
    </source>
</evidence>
<dbReference type="AlphaFoldDB" id="A0A2V4MTF3"/>
<feature type="transmembrane region" description="Helical" evidence="14">
    <location>
        <begin position="185"/>
        <end position="209"/>
    </location>
</feature>
<dbReference type="GO" id="GO:0005886">
    <property type="term" value="C:plasma membrane"/>
    <property type="evidence" value="ECO:0007669"/>
    <property type="project" value="UniProtKB-SubCell"/>
</dbReference>
<dbReference type="Proteomes" id="UP000248012">
    <property type="component" value="Unassembled WGS sequence"/>
</dbReference>
<proteinExistence type="inferred from homology"/>
<protein>
    <recommendedName>
        <fullName evidence="4 14">Undecaprenyl-diphosphatase</fullName>
        <ecNumber evidence="3 14">3.6.1.27</ecNumber>
    </recommendedName>
    <alternativeName>
        <fullName evidence="12 14">Bacitracin resistance protein</fullName>
    </alternativeName>
    <alternativeName>
        <fullName evidence="11 14">Undecaprenyl pyrophosphate phosphatase</fullName>
    </alternativeName>
</protein>
<evidence type="ECO:0000256" key="8">
    <source>
        <dbReference type="ARBA" id="ARBA00022989"/>
    </source>
</evidence>
<evidence type="ECO:0000256" key="9">
    <source>
        <dbReference type="ARBA" id="ARBA00023136"/>
    </source>
</evidence>
<dbReference type="PANTHER" id="PTHR30622">
    <property type="entry name" value="UNDECAPRENYL-DIPHOSPHATASE"/>
    <property type="match status" value="1"/>
</dbReference>
<dbReference type="PANTHER" id="PTHR30622:SF4">
    <property type="entry name" value="UNDECAPRENYL-DIPHOSPHATASE"/>
    <property type="match status" value="1"/>
</dbReference>
<evidence type="ECO:0000256" key="1">
    <source>
        <dbReference type="ARBA" id="ARBA00004651"/>
    </source>
</evidence>
<evidence type="ECO:0000256" key="2">
    <source>
        <dbReference type="ARBA" id="ARBA00010621"/>
    </source>
</evidence>
<comment type="caution">
    <text evidence="15">The sequence shown here is derived from an EMBL/GenBank/DDBJ whole genome shotgun (WGS) entry which is preliminary data.</text>
</comment>
<dbReference type="Pfam" id="PF02673">
    <property type="entry name" value="BacA"/>
    <property type="match status" value="1"/>
</dbReference>
<dbReference type="RefSeq" id="WP_110796263.1">
    <property type="nucleotide sequence ID" value="NZ_KZ826485.1"/>
</dbReference>
<dbReference type="GO" id="GO:0008360">
    <property type="term" value="P:regulation of cell shape"/>
    <property type="evidence" value="ECO:0007669"/>
    <property type="project" value="UniProtKB-KW"/>
</dbReference>
<comment type="similarity">
    <text evidence="2 14">Belongs to the UppP family.</text>
</comment>
<accession>A0A2V4MTF3</accession>
<evidence type="ECO:0000256" key="3">
    <source>
        <dbReference type="ARBA" id="ARBA00012374"/>
    </source>
</evidence>
<keyword evidence="9 14" id="KW-0472">Membrane</keyword>
<evidence type="ECO:0000256" key="13">
    <source>
        <dbReference type="ARBA" id="ARBA00047594"/>
    </source>
</evidence>
<dbReference type="GO" id="GO:0009252">
    <property type="term" value="P:peptidoglycan biosynthetic process"/>
    <property type="evidence" value="ECO:0007669"/>
    <property type="project" value="UniProtKB-KW"/>
</dbReference>
<keyword evidence="16" id="KW-1185">Reference proteome</keyword>
<evidence type="ECO:0000313" key="16">
    <source>
        <dbReference type="Proteomes" id="UP000248012"/>
    </source>
</evidence>
<keyword evidence="5 14" id="KW-1003">Cell membrane</keyword>
<evidence type="ECO:0000256" key="14">
    <source>
        <dbReference type="HAMAP-Rule" id="MF_01006"/>
    </source>
</evidence>
<evidence type="ECO:0000256" key="7">
    <source>
        <dbReference type="ARBA" id="ARBA00022801"/>
    </source>
</evidence>
<organism evidence="15 16">
    <name type="scientific">Litorivita pollutaquae</name>
    <dbReference type="NCBI Taxonomy" id="2200892"/>
    <lineage>
        <taxon>Bacteria</taxon>
        <taxon>Pseudomonadati</taxon>
        <taxon>Pseudomonadota</taxon>
        <taxon>Alphaproteobacteria</taxon>
        <taxon>Rhodobacterales</taxon>
        <taxon>Paracoccaceae</taxon>
        <taxon>Litorivita</taxon>
    </lineage>
</organism>
<feature type="transmembrane region" description="Helical" evidence="14">
    <location>
        <begin position="40"/>
        <end position="60"/>
    </location>
</feature>
<keyword evidence="14" id="KW-0961">Cell wall biogenesis/degradation</keyword>
<keyword evidence="6 14" id="KW-0812">Transmembrane</keyword>
<name>A0A2V4MTF3_9RHOB</name>
<dbReference type="HAMAP" id="MF_01006">
    <property type="entry name" value="Undec_diphosphatase"/>
    <property type="match status" value="1"/>
</dbReference>
<sequence length="270" mass="28682">MTLFHLFLVAVIQGLTEFLPVSSSGHLILLPELTGMADQGLMIDVAVHVGTLFAVVLYFWRDVSMGLAGVPRMLTGRIDTAGSKLAFLLLVATIPVIVIGLALKVTGLSEMMRSVAVIGWAMLIFGLILYWADQKGGSEKQAADWSLPDAIKLGLWQAVALIPGTSRSGITITGARRMGYGRDSAARISMLMSIPTIMASGALLGLDVIETGDWGAAKDAAIAAGFAFVAALLALILMMRLLRSVSFTPYVIYRIVLGVALLIIAYTGQT</sequence>
<dbReference type="NCBIfam" id="NF001393">
    <property type="entry name" value="PRK00281.2-4"/>
    <property type="match status" value="1"/>
</dbReference>
<evidence type="ECO:0000256" key="10">
    <source>
        <dbReference type="ARBA" id="ARBA00023251"/>
    </source>
</evidence>
<keyword evidence="7 14" id="KW-0378">Hydrolase</keyword>
<dbReference type="GO" id="GO:0071555">
    <property type="term" value="P:cell wall organization"/>
    <property type="evidence" value="ECO:0007669"/>
    <property type="project" value="UniProtKB-KW"/>
</dbReference>
<keyword evidence="14" id="KW-0133">Cell shape</keyword>
<dbReference type="GO" id="GO:0046677">
    <property type="term" value="P:response to antibiotic"/>
    <property type="evidence" value="ECO:0007669"/>
    <property type="project" value="UniProtKB-UniRule"/>
</dbReference>
<dbReference type="EC" id="3.6.1.27" evidence="3 14"/>
<gene>
    <name evidence="14" type="primary">uppP</name>
    <name evidence="15" type="ORF">DI396_11040</name>
</gene>
<keyword evidence="8 14" id="KW-1133">Transmembrane helix</keyword>
<evidence type="ECO:0000313" key="15">
    <source>
        <dbReference type="EMBL" id="PYC47478.1"/>
    </source>
</evidence>
<comment type="catalytic activity">
    <reaction evidence="13 14">
        <text>di-trans,octa-cis-undecaprenyl diphosphate + H2O = di-trans,octa-cis-undecaprenyl phosphate + phosphate + H(+)</text>
        <dbReference type="Rhea" id="RHEA:28094"/>
        <dbReference type="ChEBI" id="CHEBI:15377"/>
        <dbReference type="ChEBI" id="CHEBI:15378"/>
        <dbReference type="ChEBI" id="CHEBI:43474"/>
        <dbReference type="ChEBI" id="CHEBI:58405"/>
        <dbReference type="ChEBI" id="CHEBI:60392"/>
        <dbReference type="EC" id="3.6.1.27"/>
    </reaction>
</comment>
<dbReference type="EMBL" id="QFVT01000006">
    <property type="protein sequence ID" value="PYC47478.1"/>
    <property type="molecule type" value="Genomic_DNA"/>
</dbReference>
<dbReference type="OrthoDB" id="9808289at2"/>
<evidence type="ECO:0000256" key="12">
    <source>
        <dbReference type="ARBA" id="ARBA00032932"/>
    </source>
</evidence>
<keyword evidence="10 14" id="KW-0046">Antibiotic resistance</keyword>
<reference evidence="15 16" key="1">
    <citation type="submission" date="2018-05" db="EMBL/GenBank/DDBJ databases">
        <title>Oceanovita maritima gen. nov., sp. nov., a marine bacterium in the family Rhodobacteraceae isolated from surface seawater of Lundu port Xiamen, China.</title>
        <authorList>
            <person name="Hetharua B.H."/>
            <person name="Min D."/>
            <person name="Liao H."/>
            <person name="Tian Y."/>
        </authorList>
    </citation>
    <scope>NUCLEOTIDE SEQUENCE [LARGE SCALE GENOMIC DNA]</scope>
    <source>
        <strain evidence="15 16">FSX-11</strain>
    </source>
</reference>
<evidence type="ECO:0000256" key="4">
    <source>
        <dbReference type="ARBA" id="ARBA00021581"/>
    </source>
</evidence>